<feature type="domain" description="ABC transporter" evidence="9">
    <location>
        <begin position="298"/>
        <end position="532"/>
    </location>
</feature>
<gene>
    <name evidence="11" type="ORF">GEV33_013005</name>
</gene>
<feature type="transmembrane region" description="Helical" evidence="8">
    <location>
        <begin position="642"/>
        <end position="664"/>
    </location>
</feature>
<feature type="domain" description="ABC transmembrane type-2" evidence="10">
    <location>
        <begin position="794"/>
        <end position="1023"/>
    </location>
</feature>
<dbReference type="InterPro" id="IPR003439">
    <property type="entry name" value="ABC_transporter-like_ATP-bd"/>
</dbReference>
<evidence type="ECO:0000256" key="1">
    <source>
        <dbReference type="ARBA" id="ARBA00004141"/>
    </source>
</evidence>
<feature type="region of interest" description="Disordered" evidence="7">
    <location>
        <begin position="85"/>
        <end position="104"/>
    </location>
</feature>
<evidence type="ECO:0000256" key="3">
    <source>
        <dbReference type="ARBA" id="ARBA00022741"/>
    </source>
</evidence>
<keyword evidence="6 8" id="KW-0472">Membrane</keyword>
<evidence type="ECO:0008006" key="13">
    <source>
        <dbReference type="Google" id="ProtNLM"/>
    </source>
</evidence>
<evidence type="ECO:0000256" key="8">
    <source>
        <dbReference type="SAM" id="Phobius"/>
    </source>
</evidence>
<feature type="transmembrane region" description="Helical" evidence="8">
    <location>
        <begin position="966"/>
        <end position="987"/>
    </location>
</feature>
<dbReference type="InterPro" id="IPR000412">
    <property type="entry name" value="ABC_2_transport"/>
</dbReference>
<dbReference type="CDD" id="cd03230">
    <property type="entry name" value="ABC_DR_subfamily_A"/>
    <property type="match status" value="1"/>
</dbReference>
<dbReference type="Gene3D" id="3.40.50.300">
    <property type="entry name" value="P-loop containing nucleotide triphosphate hydrolases"/>
    <property type="match status" value="1"/>
</dbReference>
<protein>
    <recommendedName>
        <fullName evidence="13">ABC transporter G family member 20</fullName>
    </recommendedName>
</protein>
<dbReference type="GO" id="GO:0140359">
    <property type="term" value="F:ABC-type transporter activity"/>
    <property type="evidence" value="ECO:0007669"/>
    <property type="project" value="InterPro"/>
</dbReference>
<reference evidence="11" key="1">
    <citation type="journal article" date="2020" name="J Insects Food Feed">
        <title>The yellow mealworm (Tenebrio molitor) genome: a resource for the emerging insects as food and feed industry.</title>
        <authorList>
            <person name="Eriksson T."/>
            <person name="Andere A."/>
            <person name="Kelstrup H."/>
            <person name="Emery V."/>
            <person name="Picard C."/>
        </authorList>
    </citation>
    <scope>NUCLEOTIDE SEQUENCE</scope>
    <source>
        <strain evidence="11">Stoneville</strain>
        <tissue evidence="11">Whole head</tissue>
    </source>
</reference>
<evidence type="ECO:0000256" key="4">
    <source>
        <dbReference type="ARBA" id="ARBA00022840"/>
    </source>
</evidence>
<dbReference type="AlphaFoldDB" id="A0A8J6LEC9"/>
<evidence type="ECO:0000256" key="5">
    <source>
        <dbReference type="ARBA" id="ARBA00022989"/>
    </source>
</evidence>
<evidence type="ECO:0000313" key="11">
    <source>
        <dbReference type="EMBL" id="KAH0809781.1"/>
    </source>
</evidence>
<dbReference type="Proteomes" id="UP000719412">
    <property type="component" value="Unassembled WGS sequence"/>
</dbReference>
<dbReference type="PROSITE" id="PS51012">
    <property type="entry name" value="ABC_TM2"/>
    <property type="match status" value="1"/>
</dbReference>
<dbReference type="PROSITE" id="PS50893">
    <property type="entry name" value="ABC_TRANSPORTER_2"/>
    <property type="match status" value="1"/>
</dbReference>
<dbReference type="GO" id="GO:0043190">
    <property type="term" value="C:ATP-binding cassette (ABC) transporter complex"/>
    <property type="evidence" value="ECO:0007669"/>
    <property type="project" value="InterPro"/>
</dbReference>
<comment type="caution">
    <text evidence="11">The sequence shown here is derived from an EMBL/GenBank/DDBJ whole genome shotgun (WGS) entry which is preliminary data.</text>
</comment>
<evidence type="ECO:0000259" key="9">
    <source>
        <dbReference type="PROSITE" id="PS50893"/>
    </source>
</evidence>
<evidence type="ECO:0000256" key="2">
    <source>
        <dbReference type="ARBA" id="ARBA00022692"/>
    </source>
</evidence>
<proteinExistence type="predicted"/>
<feature type="transmembrane region" description="Helical" evidence="8">
    <location>
        <begin position="873"/>
        <end position="901"/>
    </location>
</feature>
<keyword evidence="12" id="KW-1185">Reference proteome</keyword>
<sequence length="1025" mass="113149">MSGGGEEAAPNTAKVKRMFSWSSNALSCVCHRESRCPPLAPGRNRSKRSAMTLGFSHQSGTQVRPAAAGTVSKKEFERIVDLRCGRKKEENGPGRRTSRPSPIQARARVQSGRVLLSEERRTTPWITTNCSCPTKEPFSSCSRFRSPFVPFDPDGNAADLRPRCCSVARSKKKKSTARTRLQAVQGELDPNGADLSPAGRVTSSLLPPDRSGSTGRGANGRAYRQDFNGQSGDEPPRPLTLNFHRIFPGRPLFMIEGSAMGERVEPVVPGPDLVGVNVERPPLVHQQSTVWSKRQHAVCVRHAFKHYGSKKNPNHVLSDLNMTVAKGTIYGLLGASGCGKTTLLSCIVGRRRLNTGEIWVLGGKPGTKGSGVPGKRVGYMPQEIALYGEFSIKETMMYFGWIFGMESPEINERLQFLLNFLDLPSQNRLVKNLSGGQQRRVSFAVALMHDPELLILDEPTVGVDPLLRQSIWNHLVQITKDGNKTVIITTHYIEEARQAHTIGLMRSGKFLAEESPRVLLSMYGCQSLEEVFLKLSRKQGQVGSPNEVNISNNISLATLNWGKKDSISVTEESGVVGLNFHQSKEILIADGTNGHIDLGKPSSSKSGISETCDDCTNCSEWTSVGKIKALLQKNFLRMWRNVGVMLFIFALPVMQVILFCLAIGRDPTGLKLAIVNNEKNYTNQSYQECSFDYGCKFSYLSCRYLNNLRNTTIMKEYYPDPESAQEAVKRGHAWGALYFTENFTDALVARMALGKDADPETLDQSEVRVWLDMSNQQIGIILQRDLQLSYQDFAKDLLGACEQNPDLAEIPISFKEPIYGSNKPSFTDFVAPGVILTIVFFLAVALTSSALIIERMEGLLDRSWVAGVTPGEILFSHVVTQFVVMCGQTALVLIFMILVFGVQCKGDIGWVIVLTILQGLCGMCFGFVISAICELERNAIQLALGSFYPTLLLSGVIWPIEGMPTVLRYVSTFLPLTLATTSLRAMLTRGWSIAEPAVYYGFLATVIWIVAFLTISMLVLKFKRG</sequence>
<feature type="transmembrane region" description="Helical" evidence="8">
    <location>
        <begin position="829"/>
        <end position="853"/>
    </location>
</feature>
<dbReference type="InterPro" id="IPR017871">
    <property type="entry name" value="ABC_transporter-like_CS"/>
</dbReference>
<evidence type="ECO:0000256" key="7">
    <source>
        <dbReference type="SAM" id="MobiDB-lite"/>
    </source>
</evidence>
<feature type="transmembrane region" description="Helical" evidence="8">
    <location>
        <begin position="908"/>
        <end position="932"/>
    </location>
</feature>
<dbReference type="PANTHER" id="PTHR43038">
    <property type="entry name" value="ATP-BINDING CASSETTE, SUB-FAMILY H, MEMBER 1"/>
    <property type="match status" value="1"/>
</dbReference>
<dbReference type="GO" id="GO:0005524">
    <property type="term" value="F:ATP binding"/>
    <property type="evidence" value="ECO:0007669"/>
    <property type="project" value="UniProtKB-KW"/>
</dbReference>
<dbReference type="Pfam" id="PF00005">
    <property type="entry name" value="ABC_tran"/>
    <property type="match status" value="1"/>
</dbReference>
<keyword evidence="2 8" id="KW-0812">Transmembrane</keyword>
<dbReference type="InterPro" id="IPR013525">
    <property type="entry name" value="ABC2_TM"/>
</dbReference>
<dbReference type="PROSITE" id="PS00211">
    <property type="entry name" value="ABC_TRANSPORTER_1"/>
    <property type="match status" value="1"/>
</dbReference>
<accession>A0A8J6LEC9</accession>
<dbReference type="InterPro" id="IPR003593">
    <property type="entry name" value="AAA+_ATPase"/>
</dbReference>
<evidence type="ECO:0000313" key="12">
    <source>
        <dbReference type="Proteomes" id="UP000719412"/>
    </source>
</evidence>
<dbReference type="GO" id="GO:0016887">
    <property type="term" value="F:ATP hydrolysis activity"/>
    <property type="evidence" value="ECO:0007669"/>
    <property type="project" value="InterPro"/>
</dbReference>
<name>A0A8J6LEC9_TENMO</name>
<evidence type="ECO:0000256" key="6">
    <source>
        <dbReference type="ARBA" id="ARBA00023136"/>
    </source>
</evidence>
<feature type="transmembrane region" description="Helical" evidence="8">
    <location>
        <begin position="999"/>
        <end position="1020"/>
    </location>
</feature>
<evidence type="ECO:0000259" key="10">
    <source>
        <dbReference type="PROSITE" id="PS51012"/>
    </source>
</evidence>
<dbReference type="SMART" id="SM00382">
    <property type="entry name" value="AAA"/>
    <property type="match status" value="1"/>
</dbReference>
<dbReference type="Pfam" id="PF12698">
    <property type="entry name" value="ABC2_membrane_3"/>
    <property type="match status" value="1"/>
</dbReference>
<keyword evidence="5 8" id="KW-1133">Transmembrane helix</keyword>
<feature type="transmembrane region" description="Helical" evidence="8">
    <location>
        <begin position="938"/>
        <end position="959"/>
    </location>
</feature>
<feature type="region of interest" description="Disordered" evidence="7">
    <location>
        <begin position="184"/>
        <end position="237"/>
    </location>
</feature>
<reference evidence="11" key="2">
    <citation type="submission" date="2021-08" db="EMBL/GenBank/DDBJ databases">
        <authorList>
            <person name="Eriksson T."/>
        </authorList>
    </citation>
    <scope>NUCLEOTIDE SEQUENCE</scope>
    <source>
        <strain evidence="11">Stoneville</strain>
        <tissue evidence="11">Whole head</tissue>
    </source>
</reference>
<dbReference type="InterPro" id="IPR047817">
    <property type="entry name" value="ABC2_TM_bact-type"/>
</dbReference>
<dbReference type="EMBL" id="JABDTM020027916">
    <property type="protein sequence ID" value="KAH0809781.1"/>
    <property type="molecule type" value="Genomic_DNA"/>
</dbReference>
<keyword evidence="3" id="KW-0547">Nucleotide-binding</keyword>
<dbReference type="InterPro" id="IPR027417">
    <property type="entry name" value="P-loop_NTPase"/>
</dbReference>
<comment type="subcellular location">
    <subcellularLocation>
        <location evidence="1">Membrane</location>
        <topology evidence="1">Multi-pass membrane protein</topology>
    </subcellularLocation>
</comment>
<keyword evidence="4" id="KW-0067">ATP-binding</keyword>
<dbReference type="PRINTS" id="PR00164">
    <property type="entry name" value="ABC2TRNSPORT"/>
</dbReference>
<organism evidence="11 12">
    <name type="scientific">Tenebrio molitor</name>
    <name type="common">Yellow mealworm beetle</name>
    <dbReference type="NCBI Taxonomy" id="7067"/>
    <lineage>
        <taxon>Eukaryota</taxon>
        <taxon>Metazoa</taxon>
        <taxon>Ecdysozoa</taxon>
        <taxon>Arthropoda</taxon>
        <taxon>Hexapoda</taxon>
        <taxon>Insecta</taxon>
        <taxon>Pterygota</taxon>
        <taxon>Neoptera</taxon>
        <taxon>Endopterygota</taxon>
        <taxon>Coleoptera</taxon>
        <taxon>Polyphaga</taxon>
        <taxon>Cucujiformia</taxon>
        <taxon>Tenebrionidae</taxon>
        <taxon>Tenebrio</taxon>
    </lineage>
</organism>
<dbReference type="PANTHER" id="PTHR43038:SF3">
    <property type="entry name" value="ABC TRANSPORTER G FAMILY MEMBER 20 ISOFORM X1"/>
    <property type="match status" value="1"/>
</dbReference>
<dbReference type="SUPFAM" id="SSF52540">
    <property type="entry name" value="P-loop containing nucleoside triphosphate hydrolases"/>
    <property type="match status" value="1"/>
</dbReference>